<dbReference type="Proteomes" id="UP001432027">
    <property type="component" value="Unassembled WGS sequence"/>
</dbReference>
<reference evidence="1" key="1">
    <citation type="submission" date="2023-10" db="EMBL/GenBank/DDBJ databases">
        <title>Genome assembly of Pristionchus species.</title>
        <authorList>
            <person name="Yoshida K."/>
            <person name="Sommer R.J."/>
        </authorList>
    </citation>
    <scope>NUCLEOTIDE SEQUENCE</scope>
    <source>
        <strain evidence="1">RS0144</strain>
    </source>
</reference>
<sequence length="108" mass="12045">MNPATINDITDIIDAPTAELHLSPLQQQRLPPSLHFSSVQSDCCRHSKSSDFLISLRTSFGIDSIVVEHCTVLITAFTLINSTFYIQLCCACLHFEDTSKRENTSSKQ</sequence>
<keyword evidence="2" id="KW-1185">Reference proteome</keyword>
<gene>
    <name evidence="1" type="ORF">PENTCL1PPCAC_8873</name>
</gene>
<proteinExistence type="predicted"/>
<evidence type="ECO:0000313" key="1">
    <source>
        <dbReference type="EMBL" id="GMS86698.1"/>
    </source>
</evidence>
<comment type="caution">
    <text evidence="1">The sequence shown here is derived from an EMBL/GenBank/DDBJ whole genome shotgun (WGS) entry which is preliminary data.</text>
</comment>
<accession>A0AAV5T1J8</accession>
<protein>
    <submittedName>
        <fullName evidence="1">Uncharacterized protein</fullName>
    </submittedName>
</protein>
<evidence type="ECO:0000313" key="2">
    <source>
        <dbReference type="Proteomes" id="UP001432027"/>
    </source>
</evidence>
<name>A0AAV5T1J8_9BILA</name>
<dbReference type="EMBL" id="BTSX01000002">
    <property type="protein sequence ID" value="GMS86698.1"/>
    <property type="molecule type" value="Genomic_DNA"/>
</dbReference>
<organism evidence="1 2">
    <name type="scientific">Pristionchus entomophagus</name>
    <dbReference type="NCBI Taxonomy" id="358040"/>
    <lineage>
        <taxon>Eukaryota</taxon>
        <taxon>Metazoa</taxon>
        <taxon>Ecdysozoa</taxon>
        <taxon>Nematoda</taxon>
        <taxon>Chromadorea</taxon>
        <taxon>Rhabditida</taxon>
        <taxon>Rhabditina</taxon>
        <taxon>Diplogasteromorpha</taxon>
        <taxon>Diplogasteroidea</taxon>
        <taxon>Neodiplogasteridae</taxon>
        <taxon>Pristionchus</taxon>
    </lineage>
</organism>
<dbReference type="AlphaFoldDB" id="A0AAV5T1J8"/>